<dbReference type="RefSeq" id="WP_069126706.1">
    <property type="nucleotide sequence ID" value="NZ_MARB01000018.1"/>
</dbReference>
<dbReference type="SUPFAM" id="SSF53850">
    <property type="entry name" value="Periplasmic binding protein-like II"/>
    <property type="match status" value="1"/>
</dbReference>
<keyword evidence="1" id="KW-0732">Signal</keyword>
<reference evidence="2 3" key="1">
    <citation type="submission" date="2016-06" db="EMBL/GenBank/DDBJ databases">
        <title>Genome sequence of endosymbiont of Candidatus Endolucinida thiodiazotropha.</title>
        <authorList>
            <person name="Poehlein A."/>
            <person name="Koenig S."/>
            <person name="Heiden S.E."/>
            <person name="Thuermer A."/>
            <person name="Voget S."/>
            <person name="Daniel R."/>
            <person name="Markert S."/>
            <person name="Gros O."/>
            <person name="Schweder T."/>
        </authorList>
    </citation>
    <scope>NUCLEOTIDE SEQUENCE [LARGE SCALE GENOMIC DNA]</scope>
    <source>
        <strain evidence="2 3">COS</strain>
    </source>
</reference>
<organism evidence="2 3">
    <name type="scientific">Candidatus Thiodiazotropha endolucinida</name>
    <dbReference type="NCBI Taxonomy" id="1655433"/>
    <lineage>
        <taxon>Bacteria</taxon>
        <taxon>Pseudomonadati</taxon>
        <taxon>Pseudomonadota</taxon>
        <taxon>Gammaproteobacteria</taxon>
        <taxon>Chromatiales</taxon>
        <taxon>Sedimenticolaceae</taxon>
        <taxon>Candidatus Thiodiazotropha</taxon>
    </lineage>
</organism>
<protein>
    <recommendedName>
        <fullName evidence="4">Phosphate ABC transporter substrate-binding protein</fullName>
    </recommendedName>
</protein>
<name>A0A7Z0VJJ6_9GAMM</name>
<evidence type="ECO:0008006" key="4">
    <source>
        <dbReference type="Google" id="ProtNLM"/>
    </source>
</evidence>
<comment type="caution">
    <text evidence="2">The sequence shown here is derived from an EMBL/GenBank/DDBJ whole genome shotgun (WGS) entry which is preliminary data.</text>
</comment>
<evidence type="ECO:0000256" key="1">
    <source>
        <dbReference type="SAM" id="SignalP"/>
    </source>
</evidence>
<dbReference type="EMBL" id="MARB01000018">
    <property type="protein sequence ID" value="ODJ86714.1"/>
    <property type="molecule type" value="Genomic_DNA"/>
</dbReference>
<feature type="signal peptide" evidence="1">
    <location>
        <begin position="1"/>
        <end position="18"/>
    </location>
</feature>
<dbReference type="Proteomes" id="UP000094769">
    <property type="component" value="Unassembled WGS sequence"/>
</dbReference>
<dbReference type="Gene3D" id="3.40.190.10">
    <property type="entry name" value="Periplasmic binding protein-like II"/>
    <property type="match status" value="1"/>
</dbReference>
<sequence length="139" mass="15945">MKRLILLLLLCHVSLLHAEIAVVVPADSPIDSLSKQEVSNLFLSKTNRLADGKKAILIEVRDNRLRDTFYRLISNKTPTQLKSYWTTLIFTGKGKPPRSFPGKQEMIEYMKRHATTISYLESSEITPEMKIVLRFPMPD</sequence>
<accession>A0A7Z0VJJ6</accession>
<feature type="chain" id="PRO_5031526441" description="Phosphate ABC transporter substrate-binding protein" evidence="1">
    <location>
        <begin position="19"/>
        <end position="139"/>
    </location>
</feature>
<keyword evidence="3" id="KW-1185">Reference proteome</keyword>
<proteinExistence type="predicted"/>
<gene>
    <name evidence="2" type="ORF">CODIS_30330</name>
</gene>
<evidence type="ECO:0000313" key="2">
    <source>
        <dbReference type="EMBL" id="ODJ86714.1"/>
    </source>
</evidence>
<evidence type="ECO:0000313" key="3">
    <source>
        <dbReference type="Proteomes" id="UP000094769"/>
    </source>
</evidence>
<dbReference type="AlphaFoldDB" id="A0A7Z0VJJ6"/>
<dbReference type="OrthoDB" id="5368544at2"/>